<evidence type="ECO:0000259" key="2">
    <source>
        <dbReference type="Pfam" id="PF00487"/>
    </source>
</evidence>
<keyword evidence="1" id="KW-0472">Membrane</keyword>
<dbReference type="Proteomes" id="UP000324832">
    <property type="component" value="Unassembled WGS sequence"/>
</dbReference>
<dbReference type="AlphaFoldDB" id="A0A5E4QWC5"/>
<feature type="transmembrane region" description="Helical" evidence="1">
    <location>
        <begin position="65"/>
        <end position="84"/>
    </location>
</feature>
<protein>
    <recommendedName>
        <fullName evidence="2">Fatty acid desaturase domain-containing protein</fullName>
    </recommendedName>
</protein>
<keyword evidence="1" id="KW-0812">Transmembrane</keyword>
<proteinExistence type="predicted"/>
<dbReference type="EMBL" id="FZQP02005988">
    <property type="protein sequence ID" value="VVD02309.1"/>
    <property type="molecule type" value="Genomic_DNA"/>
</dbReference>
<name>A0A5E4QWC5_9NEOP</name>
<keyword evidence="4" id="KW-1185">Reference proteome</keyword>
<dbReference type="Pfam" id="PF00487">
    <property type="entry name" value="FA_desaturase"/>
    <property type="match status" value="1"/>
</dbReference>
<dbReference type="InterPro" id="IPR053100">
    <property type="entry name" value="Cytochrome_b5-related"/>
</dbReference>
<dbReference type="PANTHER" id="PTHR16740">
    <property type="entry name" value="CYTOCHROME B5-RELATED PROTEIN-RELATED"/>
    <property type="match status" value="1"/>
</dbReference>
<gene>
    <name evidence="3" type="ORF">LSINAPIS_LOCUS12557</name>
</gene>
<dbReference type="PANTHER" id="PTHR16740:SF1">
    <property type="entry name" value="CYTOCHROME B5-RELATED PROTEIN-RELATED"/>
    <property type="match status" value="1"/>
</dbReference>
<organism evidence="3 4">
    <name type="scientific">Leptidea sinapis</name>
    <dbReference type="NCBI Taxonomy" id="189913"/>
    <lineage>
        <taxon>Eukaryota</taxon>
        <taxon>Metazoa</taxon>
        <taxon>Ecdysozoa</taxon>
        <taxon>Arthropoda</taxon>
        <taxon>Hexapoda</taxon>
        <taxon>Insecta</taxon>
        <taxon>Pterygota</taxon>
        <taxon>Neoptera</taxon>
        <taxon>Endopterygota</taxon>
        <taxon>Lepidoptera</taxon>
        <taxon>Glossata</taxon>
        <taxon>Ditrysia</taxon>
        <taxon>Papilionoidea</taxon>
        <taxon>Pieridae</taxon>
        <taxon>Dismorphiinae</taxon>
        <taxon>Leptidea</taxon>
    </lineage>
</organism>
<feature type="domain" description="Fatty acid desaturase" evidence="2">
    <location>
        <begin position="34"/>
        <end position="191"/>
    </location>
</feature>
<evidence type="ECO:0000313" key="4">
    <source>
        <dbReference type="Proteomes" id="UP000324832"/>
    </source>
</evidence>
<feature type="transmembrane region" description="Helical" evidence="1">
    <location>
        <begin position="23"/>
        <end position="44"/>
    </location>
</feature>
<evidence type="ECO:0000256" key="1">
    <source>
        <dbReference type="SAM" id="Phobius"/>
    </source>
</evidence>
<evidence type="ECO:0000313" key="3">
    <source>
        <dbReference type="EMBL" id="VVD02309.1"/>
    </source>
</evidence>
<sequence length="220" mass="26179">MDLEVSGFEPIVFWNPRKERPFYADYAVIIEQILFPFMFIMNFLKRFSLNFTRPGFFTQHYRWHDGVGFLLPLWMYITGGATFYDTMIMWLWINCTTSFVFFTIGSNAAHHHPNIFKDGDEVSEVNPDWGMHELEAVMDRTDINGSHFRVMTFFGHHALHHLFPTVDHAVLEHLYPLFLEHCEKYRANFRMTTQLDLFIGQIKMTLKTRPTLLSERKQEQ</sequence>
<accession>A0A5E4QWC5</accession>
<dbReference type="InterPro" id="IPR005804">
    <property type="entry name" value="FA_desaturase_dom"/>
</dbReference>
<feature type="transmembrane region" description="Helical" evidence="1">
    <location>
        <begin position="90"/>
        <end position="109"/>
    </location>
</feature>
<keyword evidence="1" id="KW-1133">Transmembrane helix</keyword>
<reference evidence="3 4" key="1">
    <citation type="submission" date="2017-07" db="EMBL/GenBank/DDBJ databases">
        <authorList>
            <person name="Talla V."/>
            <person name="Backstrom N."/>
        </authorList>
    </citation>
    <scope>NUCLEOTIDE SEQUENCE [LARGE SCALE GENOMIC DNA]</scope>
</reference>
<dbReference type="GO" id="GO:0006629">
    <property type="term" value="P:lipid metabolic process"/>
    <property type="evidence" value="ECO:0007669"/>
    <property type="project" value="InterPro"/>
</dbReference>